<proteinExistence type="predicted"/>
<dbReference type="Proteomes" id="UP000001740">
    <property type="component" value="Chromosome"/>
</dbReference>
<dbReference type="EMBL" id="CP000967">
    <property type="protein sequence ID" value="ACD60043.1"/>
    <property type="molecule type" value="Genomic_DNA"/>
</dbReference>
<evidence type="ECO:0000313" key="1">
    <source>
        <dbReference type="EMBL" id="ACD60043.1"/>
    </source>
</evidence>
<gene>
    <name evidence="1" type="ordered locus">PXO_01336</name>
</gene>
<dbReference type="AlphaFoldDB" id="A0A0K0GML3"/>
<organism evidence="1 2">
    <name type="scientific">Xanthomonas oryzae pv. oryzae (strain PXO99A)</name>
    <dbReference type="NCBI Taxonomy" id="360094"/>
    <lineage>
        <taxon>Bacteria</taxon>
        <taxon>Pseudomonadati</taxon>
        <taxon>Pseudomonadota</taxon>
        <taxon>Gammaproteobacteria</taxon>
        <taxon>Lysobacterales</taxon>
        <taxon>Lysobacteraceae</taxon>
        <taxon>Xanthomonas</taxon>
    </lineage>
</organism>
<accession>A0A0K0GML3</accession>
<name>A0A0K0GML3_XANOP</name>
<dbReference type="KEGG" id="xop:PXO_01336"/>
<sequence length="47" mass="5337">MCASELVRLMSLLPQASQLKTTFFLQNMLTPSSAWRFGFLRHNPAVP</sequence>
<evidence type="ECO:0000313" key="2">
    <source>
        <dbReference type="Proteomes" id="UP000001740"/>
    </source>
</evidence>
<reference evidence="1 2" key="1">
    <citation type="journal article" date="2008" name="BMC Genomics">
        <title>Genome sequence and rapid evolution of the rice pathogen Xanthomonas oryzae pv. oryzae PXO99A.</title>
        <authorList>
            <person name="Salzberg S.L."/>
            <person name="Sommer D.D."/>
            <person name="Schatz M.C."/>
            <person name="Phillippy A.M."/>
            <person name="Rabinowicz P.D."/>
            <person name="Tsuge S."/>
            <person name="Furutani A."/>
            <person name="Ochiai H."/>
            <person name="Delcher A.L."/>
            <person name="Kelley D."/>
            <person name="Madupu R."/>
            <person name="Puiu D."/>
            <person name="Radune D."/>
            <person name="Shumway M."/>
            <person name="Trapnell C."/>
            <person name="Aparna G."/>
            <person name="Jha G."/>
            <person name="Pandey A."/>
            <person name="Patil P.B."/>
            <person name="Ishihara H."/>
            <person name="Meyer D.F."/>
            <person name="Szurek B."/>
            <person name="Verdier V."/>
            <person name="Koebnik R."/>
            <person name="Dow J.M."/>
            <person name="Ryan R.P."/>
            <person name="Hirata H."/>
            <person name="Tsuyumu S."/>
            <person name="Won Lee S."/>
            <person name="Seo Y.S."/>
            <person name="Sriariyanum M."/>
            <person name="Ronald P.C."/>
            <person name="Sonti R.V."/>
            <person name="Van Sluys M.A."/>
            <person name="Leach J.E."/>
            <person name="White F.F."/>
            <person name="Bogdanove A.J."/>
        </authorList>
    </citation>
    <scope>NUCLEOTIDE SEQUENCE [LARGE SCALE GENOMIC DNA]</scope>
    <source>
        <strain evidence="1 2">PXO99A</strain>
    </source>
</reference>
<dbReference type="HOGENOM" id="CLU_3174820_0_0_6"/>
<protein>
    <submittedName>
        <fullName evidence="1">Uncharacterized protein</fullName>
    </submittedName>
</protein>